<dbReference type="Proteomes" id="UP000001861">
    <property type="component" value="Unassembled WGS sequence"/>
</dbReference>
<dbReference type="HOGENOM" id="CLU_393797_0_0_1"/>
<feature type="region of interest" description="Disordered" evidence="1">
    <location>
        <begin position="595"/>
        <end position="614"/>
    </location>
</feature>
<dbReference type="AlphaFoldDB" id="A8NMA4"/>
<dbReference type="VEuPathDB" id="FungiDB:CC1G_09803"/>
<evidence type="ECO:0000313" key="2">
    <source>
        <dbReference type="EMBL" id="EAU86946.2"/>
    </source>
</evidence>
<dbReference type="GeneID" id="6011395"/>
<gene>
    <name evidence="2" type="ORF">CC1G_09803</name>
</gene>
<dbReference type="RefSeq" id="XP_001834876.2">
    <property type="nucleotide sequence ID" value="XM_001834824.2"/>
</dbReference>
<organism evidence="2 3">
    <name type="scientific">Coprinopsis cinerea (strain Okayama-7 / 130 / ATCC MYA-4618 / FGSC 9003)</name>
    <name type="common">Inky cap fungus</name>
    <name type="synonym">Hormographiella aspergillata</name>
    <dbReference type="NCBI Taxonomy" id="240176"/>
    <lineage>
        <taxon>Eukaryota</taxon>
        <taxon>Fungi</taxon>
        <taxon>Dikarya</taxon>
        <taxon>Basidiomycota</taxon>
        <taxon>Agaricomycotina</taxon>
        <taxon>Agaricomycetes</taxon>
        <taxon>Agaricomycetidae</taxon>
        <taxon>Agaricales</taxon>
        <taxon>Agaricineae</taxon>
        <taxon>Psathyrellaceae</taxon>
        <taxon>Coprinopsis</taxon>
    </lineage>
</organism>
<feature type="region of interest" description="Disordered" evidence="1">
    <location>
        <begin position="447"/>
        <end position="483"/>
    </location>
</feature>
<dbReference type="EMBL" id="AACS02000012">
    <property type="protein sequence ID" value="EAU86946.2"/>
    <property type="molecule type" value="Genomic_DNA"/>
</dbReference>
<dbReference type="KEGG" id="cci:CC1G_09803"/>
<accession>A8NMA4</accession>
<name>A8NMA4_COPC7</name>
<feature type="compositionally biased region" description="Basic and acidic residues" evidence="1">
    <location>
        <begin position="656"/>
        <end position="670"/>
    </location>
</feature>
<evidence type="ECO:0000256" key="1">
    <source>
        <dbReference type="SAM" id="MobiDB-lite"/>
    </source>
</evidence>
<comment type="caution">
    <text evidence="2">The sequence shown here is derived from an EMBL/GenBank/DDBJ whole genome shotgun (WGS) entry which is preliminary data.</text>
</comment>
<protein>
    <submittedName>
        <fullName evidence="2">Uncharacterized protein</fullName>
    </submittedName>
</protein>
<feature type="compositionally biased region" description="Acidic residues" evidence="1">
    <location>
        <begin position="151"/>
        <end position="164"/>
    </location>
</feature>
<proteinExistence type="predicted"/>
<feature type="compositionally biased region" description="Basic and acidic residues" evidence="1">
    <location>
        <begin position="76"/>
        <end position="93"/>
    </location>
</feature>
<feature type="compositionally biased region" description="Polar residues" evidence="1">
    <location>
        <begin position="452"/>
        <end position="477"/>
    </location>
</feature>
<sequence length="777" mass="86402">MMSSSPTRDEMHEPDSSPIKPTMIRRQFLRRRKSDDLTNSSKSDTKDTPQAHTQRRSKDTDSVPTSVKSLLDDAEQLLRDVSRELSAETKEPKMSAAQQRRGSFDRFLKGLKLKPKPSMPQPPAQVILPQPTRQRKQRPTNGSEVAMKENDADEDTETESEDEGLASYEETMQDVTLKKPEEPVASGIGMAGSKGKGKQVVVDIDSDGEQDTAASRALKAALEVQKAKRDAFTTPPRKFTRTKTVAMLSPIYESLVHQPTTTQELDMDIATSPPRFIPHSIPLATPPRMLSRTKSVTMLSPGREGSAIVQPLIEVDMLSPPRATIALNAPPTTPPRSFSRTKSIAMLSPERETLTNIQPCIEVEMGVASPEPVSPQTFHNPNTARNGIRRTNTVEMADPPVELAVKVQGEQRRGYQASAIPFPKITAKSSSADFSVASAFPNAVVKQDDDIPTQSPIDTNVAGNSNPALQASGNQAPPSLAPSVPQTYSVNTPSVPIPTVHPSASVSFHFSFPIPAPSLQPTYQPFQLPTPAFTATVPRTQPIWELLTEANRSRHWSQELESRGMEANNFTTRERGAYWEKREKRAVGAQVPRPFVSRTSGSFRSHRIPPPPTAREREWVEERQMMKTFDWHSRNVKLTAAAREIKRHPDRMLHAKFEGNRAEREAKSDKPNPTNIETKARNPLKRAIETTPDDDAEKEARMRTIRQRCDPVPIPPGSSTTPTAEANEAQPTEEEVVEEQRWIPRLRTIDFELRPQTKDLIKLGIDGGQKESHLEED</sequence>
<feature type="region of interest" description="Disordered" evidence="1">
    <location>
        <begin position="656"/>
        <end position="739"/>
    </location>
</feature>
<reference evidence="2 3" key="1">
    <citation type="journal article" date="2010" name="Proc. Natl. Acad. Sci. U.S.A.">
        <title>Insights into evolution of multicellular fungi from the assembled chromosomes of the mushroom Coprinopsis cinerea (Coprinus cinereus).</title>
        <authorList>
            <person name="Stajich J.E."/>
            <person name="Wilke S.K."/>
            <person name="Ahren D."/>
            <person name="Au C.H."/>
            <person name="Birren B.W."/>
            <person name="Borodovsky M."/>
            <person name="Burns C."/>
            <person name="Canback B."/>
            <person name="Casselton L.A."/>
            <person name="Cheng C.K."/>
            <person name="Deng J."/>
            <person name="Dietrich F.S."/>
            <person name="Fargo D.C."/>
            <person name="Farman M.L."/>
            <person name="Gathman A.C."/>
            <person name="Goldberg J."/>
            <person name="Guigo R."/>
            <person name="Hoegger P.J."/>
            <person name="Hooker J.B."/>
            <person name="Huggins A."/>
            <person name="James T.Y."/>
            <person name="Kamada T."/>
            <person name="Kilaru S."/>
            <person name="Kodira C."/>
            <person name="Kues U."/>
            <person name="Kupfer D."/>
            <person name="Kwan H.S."/>
            <person name="Lomsadze A."/>
            <person name="Li W."/>
            <person name="Lilly W.W."/>
            <person name="Ma L.J."/>
            <person name="Mackey A.J."/>
            <person name="Manning G."/>
            <person name="Martin F."/>
            <person name="Muraguchi H."/>
            <person name="Natvig D.O."/>
            <person name="Palmerini H."/>
            <person name="Ramesh M.A."/>
            <person name="Rehmeyer C.J."/>
            <person name="Roe B.A."/>
            <person name="Shenoy N."/>
            <person name="Stanke M."/>
            <person name="Ter-Hovhannisyan V."/>
            <person name="Tunlid A."/>
            <person name="Velagapudi R."/>
            <person name="Vision T.J."/>
            <person name="Zeng Q."/>
            <person name="Zolan M.E."/>
            <person name="Pukkila P.J."/>
        </authorList>
    </citation>
    <scope>NUCLEOTIDE SEQUENCE [LARGE SCALE GENOMIC DNA]</scope>
    <source>
        <strain evidence="3">Okayama-7 / 130 / ATCC MYA-4618 / FGSC 9003</strain>
    </source>
</reference>
<feature type="region of interest" description="Disordered" evidence="1">
    <location>
        <begin position="1"/>
        <end position="169"/>
    </location>
</feature>
<keyword evidence="3" id="KW-1185">Reference proteome</keyword>
<evidence type="ECO:0000313" key="3">
    <source>
        <dbReference type="Proteomes" id="UP000001861"/>
    </source>
</evidence>
<dbReference type="InParanoid" id="A8NMA4"/>